<feature type="chain" id="PRO_5026184686" description="Integrase catalytic domain-containing protein" evidence="1">
    <location>
        <begin position="36"/>
        <end position="68"/>
    </location>
</feature>
<dbReference type="InterPro" id="IPR001584">
    <property type="entry name" value="Integrase_cat-core"/>
</dbReference>
<dbReference type="PROSITE" id="PS50994">
    <property type="entry name" value="INTEGRASE"/>
    <property type="match status" value="1"/>
</dbReference>
<dbReference type="GO" id="GO:0003676">
    <property type="term" value="F:nucleic acid binding"/>
    <property type="evidence" value="ECO:0007669"/>
    <property type="project" value="InterPro"/>
</dbReference>
<accession>A0A6G0Y9J3</accession>
<name>A0A6G0Y9J3_APHCR</name>
<keyword evidence="1" id="KW-0732">Signal</keyword>
<feature type="signal peptide" evidence="1">
    <location>
        <begin position="1"/>
        <end position="35"/>
    </location>
</feature>
<feature type="domain" description="Integrase catalytic" evidence="2">
    <location>
        <begin position="1"/>
        <end position="68"/>
    </location>
</feature>
<evidence type="ECO:0000259" key="2">
    <source>
        <dbReference type="PROSITE" id="PS50994"/>
    </source>
</evidence>
<dbReference type="SUPFAM" id="SSF53098">
    <property type="entry name" value="Ribonuclease H-like"/>
    <property type="match status" value="1"/>
</dbReference>
<comment type="caution">
    <text evidence="3">The sequence shown here is derived from an EMBL/GenBank/DDBJ whole genome shotgun (WGS) entry which is preliminary data.</text>
</comment>
<proteinExistence type="predicted"/>
<organism evidence="3 4">
    <name type="scientific">Aphis craccivora</name>
    <name type="common">Cowpea aphid</name>
    <dbReference type="NCBI Taxonomy" id="307492"/>
    <lineage>
        <taxon>Eukaryota</taxon>
        <taxon>Metazoa</taxon>
        <taxon>Ecdysozoa</taxon>
        <taxon>Arthropoda</taxon>
        <taxon>Hexapoda</taxon>
        <taxon>Insecta</taxon>
        <taxon>Pterygota</taxon>
        <taxon>Neoptera</taxon>
        <taxon>Paraneoptera</taxon>
        <taxon>Hemiptera</taxon>
        <taxon>Sternorrhyncha</taxon>
        <taxon>Aphidomorpha</taxon>
        <taxon>Aphidoidea</taxon>
        <taxon>Aphididae</taxon>
        <taxon>Aphidini</taxon>
        <taxon>Aphis</taxon>
        <taxon>Aphis</taxon>
    </lineage>
</organism>
<dbReference type="Proteomes" id="UP000478052">
    <property type="component" value="Unassembled WGS sequence"/>
</dbReference>
<evidence type="ECO:0000256" key="1">
    <source>
        <dbReference type="SAM" id="SignalP"/>
    </source>
</evidence>
<reference evidence="3 4" key="1">
    <citation type="submission" date="2019-08" db="EMBL/GenBank/DDBJ databases">
        <title>Whole genome of Aphis craccivora.</title>
        <authorList>
            <person name="Voronova N.V."/>
            <person name="Shulinski R.S."/>
            <person name="Bandarenka Y.V."/>
            <person name="Zhorov D.G."/>
            <person name="Warner D."/>
        </authorList>
    </citation>
    <scope>NUCLEOTIDE SEQUENCE [LARGE SCALE GENOMIC DNA]</scope>
    <source>
        <strain evidence="3">180601</strain>
        <tissue evidence="3">Whole Body</tissue>
    </source>
</reference>
<sequence>MVYTITNTQQKLHFFFNSKMFIPFLKLLLLKIVHGKPRHSQSQGSVERANQDVENMLATWLTDNKTNK</sequence>
<keyword evidence="4" id="KW-1185">Reference proteome</keyword>
<protein>
    <recommendedName>
        <fullName evidence="2">Integrase catalytic domain-containing protein</fullName>
    </recommendedName>
</protein>
<dbReference type="EMBL" id="VUJU01005354">
    <property type="protein sequence ID" value="KAF0751495.1"/>
    <property type="molecule type" value="Genomic_DNA"/>
</dbReference>
<dbReference type="Gene3D" id="3.30.420.10">
    <property type="entry name" value="Ribonuclease H-like superfamily/Ribonuclease H"/>
    <property type="match status" value="1"/>
</dbReference>
<dbReference type="InterPro" id="IPR036397">
    <property type="entry name" value="RNaseH_sf"/>
</dbReference>
<dbReference type="GO" id="GO:0015074">
    <property type="term" value="P:DNA integration"/>
    <property type="evidence" value="ECO:0007669"/>
    <property type="project" value="InterPro"/>
</dbReference>
<evidence type="ECO:0000313" key="4">
    <source>
        <dbReference type="Proteomes" id="UP000478052"/>
    </source>
</evidence>
<gene>
    <name evidence="3" type="ORF">FWK35_00017713</name>
</gene>
<dbReference type="OrthoDB" id="10038074at2759"/>
<dbReference type="InterPro" id="IPR012337">
    <property type="entry name" value="RNaseH-like_sf"/>
</dbReference>
<evidence type="ECO:0000313" key="3">
    <source>
        <dbReference type="EMBL" id="KAF0751495.1"/>
    </source>
</evidence>
<dbReference type="AlphaFoldDB" id="A0A6G0Y9J3"/>